<accession>A0A6J5LIK5</accession>
<dbReference type="EMBL" id="LR796273">
    <property type="protein sequence ID" value="CAB4132820.1"/>
    <property type="molecule type" value="Genomic_DNA"/>
</dbReference>
<evidence type="ECO:0000313" key="1">
    <source>
        <dbReference type="EMBL" id="CAB4132820.1"/>
    </source>
</evidence>
<name>A0A6J5LIK5_9CAUD</name>
<sequence length="120" mass="12565">MADVFIKSGEQPRYFAFSGVNSTTSNQASSPIYKESPYGTFQAIVTGTGTVTATVAIQVSNEAATFNGTKSNWITMGTITLSGTTTATDGFTTVCPWRYVRANVTNVTGTGATAEIIMGV</sequence>
<gene>
    <name evidence="1" type="ORF">UFOVP252_5</name>
</gene>
<protein>
    <submittedName>
        <fullName evidence="1">Uncharacterized protein</fullName>
    </submittedName>
</protein>
<reference evidence="1" key="1">
    <citation type="submission" date="2020-04" db="EMBL/GenBank/DDBJ databases">
        <authorList>
            <person name="Chiriac C."/>
            <person name="Salcher M."/>
            <person name="Ghai R."/>
            <person name="Kavagutti S V."/>
        </authorList>
    </citation>
    <scope>NUCLEOTIDE SEQUENCE</scope>
</reference>
<proteinExistence type="predicted"/>
<organism evidence="1">
    <name type="scientific">uncultured Caudovirales phage</name>
    <dbReference type="NCBI Taxonomy" id="2100421"/>
    <lineage>
        <taxon>Viruses</taxon>
        <taxon>Duplodnaviria</taxon>
        <taxon>Heunggongvirae</taxon>
        <taxon>Uroviricota</taxon>
        <taxon>Caudoviricetes</taxon>
        <taxon>Peduoviridae</taxon>
        <taxon>Maltschvirus</taxon>
        <taxon>Maltschvirus maltsch</taxon>
    </lineage>
</organism>